<feature type="compositionally biased region" description="Basic and acidic residues" evidence="1">
    <location>
        <begin position="89"/>
        <end position="153"/>
    </location>
</feature>
<name>A0AAX4HFM7_9ASCO</name>
<evidence type="ECO:0000313" key="2">
    <source>
        <dbReference type="EMBL" id="WPK27413.1"/>
    </source>
</evidence>
<organism evidence="2 3">
    <name type="scientific">Australozyma saopauloensis</name>
    <dbReference type="NCBI Taxonomy" id="291208"/>
    <lineage>
        <taxon>Eukaryota</taxon>
        <taxon>Fungi</taxon>
        <taxon>Dikarya</taxon>
        <taxon>Ascomycota</taxon>
        <taxon>Saccharomycotina</taxon>
        <taxon>Pichiomycetes</taxon>
        <taxon>Metschnikowiaceae</taxon>
        <taxon>Australozyma</taxon>
    </lineage>
</organism>
<feature type="compositionally biased region" description="Low complexity" evidence="1">
    <location>
        <begin position="154"/>
        <end position="172"/>
    </location>
</feature>
<gene>
    <name evidence="2" type="ORF">PUMCH_004800</name>
</gene>
<dbReference type="EMBL" id="CP138899">
    <property type="protein sequence ID" value="WPK27413.1"/>
    <property type="molecule type" value="Genomic_DNA"/>
</dbReference>
<dbReference type="GeneID" id="88175860"/>
<proteinExistence type="predicted"/>
<keyword evidence="3" id="KW-1185">Reference proteome</keyword>
<evidence type="ECO:0000256" key="1">
    <source>
        <dbReference type="SAM" id="MobiDB-lite"/>
    </source>
</evidence>
<feature type="region of interest" description="Disordered" evidence="1">
    <location>
        <begin position="89"/>
        <end position="181"/>
    </location>
</feature>
<protein>
    <submittedName>
        <fullName evidence="2">Uncharacterized protein</fullName>
    </submittedName>
</protein>
<dbReference type="RefSeq" id="XP_062879791.1">
    <property type="nucleotide sequence ID" value="XM_063023721.1"/>
</dbReference>
<dbReference type="Proteomes" id="UP001338582">
    <property type="component" value="Chromosome 6"/>
</dbReference>
<dbReference type="InterPro" id="IPR021017">
    <property type="entry name" value="Mediator_Med2_fun"/>
</dbReference>
<dbReference type="Pfam" id="PF11214">
    <property type="entry name" value="Med2"/>
    <property type="match status" value="1"/>
</dbReference>
<reference evidence="2 3" key="1">
    <citation type="submission" date="2023-10" db="EMBL/GenBank/DDBJ databases">
        <title>Draft Genome Sequence of Candida saopaulonensis from a very Premature Infant with Sepsis.</title>
        <authorList>
            <person name="Ning Y."/>
            <person name="Dai R."/>
            <person name="Xiao M."/>
            <person name="Xu Y."/>
            <person name="Yan Q."/>
            <person name="Zhang L."/>
        </authorList>
    </citation>
    <scope>NUCLEOTIDE SEQUENCE [LARGE SCALE GENOMIC DNA]</scope>
    <source>
        <strain evidence="2 3">19XY460</strain>
    </source>
</reference>
<accession>A0AAX4HFM7</accession>
<sequence length="280" mass="31325">MSLEERLTDTFNDVLRTSGYIFEIINNNKRQSNLIAGPNNQLIPGPVTNQLAKSIAQFDLILDETLGRFNDARWCVEQIVDNRQRQEELKAQEEMERQKKAESERKKKEEEEAARKKKEDEEARAKEASEREKQAKEQQEREQKARDEQKKNESASGAATAATNNSDTSATTKGNSTAKTDGLMMDSAFDLDLDLDKDQDLLNPLDILSTISYKDGSGAPSKLDASLDSMNLDFDAVLSGGQSVLEDLNMDLLDQDFDAGQGMEEEFDVDTFLNQIGNGD</sequence>
<evidence type="ECO:0000313" key="3">
    <source>
        <dbReference type="Proteomes" id="UP001338582"/>
    </source>
</evidence>
<dbReference type="KEGG" id="asau:88175860"/>
<dbReference type="AlphaFoldDB" id="A0AAX4HFM7"/>